<feature type="compositionally biased region" description="Acidic residues" evidence="1">
    <location>
        <begin position="92"/>
        <end position="101"/>
    </location>
</feature>
<name>A0A135RTQ9_9PEZI</name>
<gene>
    <name evidence="2" type="ORF">CSAL01_09083</name>
</gene>
<protein>
    <submittedName>
        <fullName evidence="2">Uncharacterized protein</fullName>
    </submittedName>
</protein>
<evidence type="ECO:0000256" key="1">
    <source>
        <dbReference type="SAM" id="MobiDB-lite"/>
    </source>
</evidence>
<reference evidence="2 3" key="1">
    <citation type="submission" date="2014-02" db="EMBL/GenBank/DDBJ databases">
        <title>The genome sequence of Colletotrichum salicis CBS 607.94.</title>
        <authorList>
            <person name="Baroncelli R."/>
            <person name="Thon M.R."/>
        </authorList>
    </citation>
    <scope>NUCLEOTIDE SEQUENCE [LARGE SCALE GENOMIC DNA]</scope>
    <source>
        <strain evidence="2 3">CBS 607.94</strain>
    </source>
</reference>
<comment type="caution">
    <text evidence="2">The sequence shown here is derived from an EMBL/GenBank/DDBJ whole genome shotgun (WGS) entry which is preliminary data.</text>
</comment>
<dbReference type="EMBL" id="JFFI01002687">
    <property type="protein sequence ID" value="KXH27072.1"/>
    <property type="molecule type" value="Genomic_DNA"/>
</dbReference>
<accession>A0A135RTQ9</accession>
<feature type="region of interest" description="Disordered" evidence="1">
    <location>
        <begin position="65"/>
        <end position="101"/>
    </location>
</feature>
<organism evidence="2 3">
    <name type="scientific">Colletotrichum salicis</name>
    <dbReference type="NCBI Taxonomy" id="1209931"/>
    <lineage>
        <taxon>Eukaryota</taxon>
        <taxon>Fungi</taxon>
        <taxon>Dikarya</taxon>
        <taxon>Ascomycota</taxon>
        <taxon>Pezizomycotina</taxon>
        <taxon>Sordariomycetes</taxon>
        <taxon>Hypocreomycetidae</taxon>
        <taxon>Glomerellales</taxon>
        <taxon>Glomerellaceae</taxon>
        <taxon>Colletotrichum</taxon>
        <taxon>Colletotrichum acutatum species complex</taxon>
    </lineage>
</organism>
<feature type="compositionally biased region" description="Basic and acidic residues" evidence="1">
    <location>
        <begin position="65"/>
        <end position="89"/>
    </location>
</feature>
<dbReference type="OrthoDB" id="4841159at2759"/>
<evidence type="ECO:0000313" key="2">
    <source>
        <dbReference type="EMBL" id="KXH27072.1"/>
    </source>
</evidence>
<proteinExistence type="predicted"/>
<evidence type="ECO:0000313" key="3">
    <source>
        <dbReference type="Proteomes" id="UP000070121"/>
    </source>
</evidence>
<keyword evidence="3" id="KW-1185">Reference proteome</keyword>
<dbReference type="Proteomes" id="UP000070121">
    <property type="component" value="Unassembled WGS sequence"/>
</dbReference>
<sequence>MPKPPSDWFTEHVSSYNLRWDRLQEWLLNHFENDNVSAMGGGFSEKQHLNDTYFFYAPRRLTQQDKDAIDKIRDRNPNDITRQEQREIQTPDPEEQITDDD</sequence>
<dbReference type="AlphaFoldDB" id="A0A135RTQ9"/>